<evidence type="ECO:0000256" key="2">
    <source>
        <dbReference type="SAM" id="SignalP"/>
    </source>
</evidence>
<sequence length="368" mass="38262">MRRSLARATAVGAACALALVLGGPAPGTVGEEAPATPDDTAASGDRSGAQDRTAPTDEVPAEPAGSDGASADGSRVPGSSGGGRTEVGNSLWTYVDRAFPDRPHSGTGTDTVGTGRLAWDRVYTRRALFRFPVALDSETVVDSAVLRAEVAWSYDCGSDSFVQLHRVDPFHTGTTWNDQPTARALLDTRNVRGGHTACPATGGVEFDVTEAYQWAVDNGEAHIHLRLGERDESGSAAWRRFDVRDNPPVVVVDHGPPRTPVPPPDPGESPEAVSPGGHATVHGEGTSVPAPHQAAEGGDHSVDAVPRSGGADGVRVREPDSGARLPAGGEPDRALCGERIGRPPPPDDRRRQAGDTVPRARGPPVTTP</sequence>
<dbReference type="Proteomes" id="UP000598217">
    <property type="component" value="Unassembled WGS sequence"/>
</dbReference>
<keyword evidence="2" id="KW-0732">Signal</keyword>
<feature type="chain" id="PRO_5045557173" description="DNRLRE domain-containing protein" evidence="2">
    <location>
        <begin position="28"/>
        <end position="368"/>
    </location>
</feature>
<feature type="compositionally biased region" description="Basic and acidic residues" evidence="1">
    <location>
        <begin position="330"/>
        <end position="353"/>
    </location>
</feature>
<dbReference type="EMBL" id="JADBDY010000001">
    <property type="protein sequence ID" value="MBE1459505.1"/>
    <property type="molecule type" value="Genomic_DNA"/>
</dbReference>
<accession>A0ABR9HKE8</accession>
<organism evidence="3 4">
    <name type="scientific">Nocardiopsis terrae</name>
    <dbReference type="NCBI Taxonomy" id="372655"/>
    <lineage>
        <taxon>Bacteria</taxon>
        <taxon>Bacillati</taxon>
        <taxon>Actinomycetota</taxon>
        <taxon>Actinomycetes</taxon>
        <taxon>Streptosporangiales</taxon>
        <taxon>Nocardiopsidaceae</taxon>
        <taxon>Nocardiopsis</taxon>
    </lineage>
</organism>
<keyword evidence="4" id="KW-1185">Reference proteome</keyword>
<dbReference type="RefSeq" id="WP_191275108.1">
    <property type="nucleotide sequence ID" value="NZ_BMXJ01000008.1"/>
</dbReference>
<proteinExistence type="predicted"/>
<gene>
    <name evidence="3" type="ORF">H4W79_003719</name>
</gene>
<feature type="region of interest" description="Disordered" evidence="1">
    <location>
        <begin position="247"/>
        <end position="368"/>
    </location>
</feature>
<evidence type="ECO:0000313" key="4">
    <source>
        <dbReference type="Proteomes" id="UP000598217"/>
    </source>
</evidence>
<comment type="caution">
    <text evidence="3">The sequence shown here is derived from an EMBL/GenBank/DDBJ whole genome shotgun (WGS) entry which is preliminary data.</text>
</comment>
<evidence type="ECO:0000256" key="1">
    <source>
        <dbReference type="SAM" id="MobiDB-lite"/>
    </source>
</evidence>
<feature type="signal peptide" evidence="2">
    <location>
        <begin position="1"/>
        <end position="27"/>
    </location>
</feature>
<name>A0ABR9HKE8_9ACTN</name>
<protein>
    <recommendedName>
        <fullName evidence="5">DNRLRE domain-containing protein</fullName>
    </recommendedName>
</protein>
<evidence type="ECO:0000313" key="3">
    <source>
        <dbReference type="EMBL" id="MBE1459505.1"/>
    </source>
</evidence>
<evidence type="ECO:0008006" key="5">
    <source>
        <dbReference type="Google" id="ProtNLM"/>
    </source>
</evidence>
<dbReference type="NCBIfam" id="NF033679">
    <property type="entry name" value="DNRLRE_dom"/>
    <property type="match status" value="1"/>
</dbReference>
<reference evidence="3 4" key="1">
    <citation type="submission" date="2020-10" db="EMBL/GenBank/DDBJ databases">
        <title>Sequencing the genomes of 1000 actinobacteria strains.</title>
        <authorList>
            <person name="Klenk H.-P."/>
        </authorList>
    </citation>
    <scope>NUCLEOTIDE SEQUENCE [LARGE SCALE GENOMIC DNA]</scope>
    <source>
        <strain evidence="3 4">DSM 45157</strain>
    </source>
</reference>
<feature type="region of interest" description="Disordered" evidence="1">
    <location>
        <begin position="22"/>
        <end position="88"/>
    </location>
</feature>
<feature type="compositionally biased region" description="Pro residues" evidence="1">
    <location>
        <begin position="257"/>
        <end position="267"/>
    </location>
</feature>